<accession>A0A9W4TWZ9</accession>
<comment type="caution">
    <text evidence="9">The sequence shown here is derived from an EMBL/GenBank/DDBJ whole genome shotgun (WGS) entry which is preliminary data.</text>
</comment>
<evidence type="ECO:0000313" key="10">
    <source>
        <dbReference type="Proteomes" id="UP001152885"/>
    </source>
</evidence>
<comment type="subcellular location">
    <subcellularLocation>
        <location evidence="1">Membrane</location>
        <topology evidence="1">Multi-pass membrane protein</topology>
    </subcellularLocation>
</comment>
<dbReference type="PANTHER" id="PTHR23112:SF37">
    <property type="entry name" value="G PROTEIN-COUPLED RECEPTOR GPR1"/>
    <property type="match status" value="1"/>
</dbReference>
<evidence type="ECO:0008006" key="11">
    <source>
        <dbReference type="Google" id="ProtNLM"/>
    </source>
</evidence>
<proteinExistence type="predicted"/>
<dbReference type="Pfam" id="PF11970">
    <property type="entry name" value="GPR_Gpa2_C"/>
    <property type="match status" value="1"/>
</dbReference>
<dbReference type="Pfam" id="PF11710">
    <property type="entry name" value="Git3"/>
    <property type="match status" value="1"/>
</dbReference>
<protein>
    <recommendedName>
        <fullName evidence="11">G-protein coupled receptors family 1 profile domain-containing protein</fullName>
    </recommendedName>
</protein>
<dbReference type="GO" id="GO:0005886">
    <property type="term" value="C:plasma membrane"/>
    <property type="evidence" value="ECO:0007669"/>
    <property type="project" value="TreeGrafter"/>
</dbReference>
<evidence type="ECO:0000256" key="6">
    <source>
        <dbReference type="SAM" id="Phobius"/>
    </source>
</evidence>
<feature type="compositionally biased region" description="Polar residues" evidence="5">
    <location>
        <begin position="586"/>
        <end position="602"/>
    </location>
</feature>
<dbReference type="InterPro" id="IPR022596">
    <property type="entry name" value="GPR1/2/3_C"/>
</dbReference>
<sequence>MMSDNNDQLSLLLNKLQIFSSSFQSFNISNATSITNQSSSRLNPLSIITSLSSNVISKIYSREYRYNDSNQIEIFTQHQAFVQRVIATSSSCTSIAAVLTAMYFFLAIDPRRLVFRHHLVFFLLFFDLLKACILLIYPTRVLTHSAAYYNRKFCQVVGYFTAVSIEGADIAILAFAVHTYLLIFKPSLNTRVRNSTRIEGGLYKFRIYVYILSFIIPLIFASLAFINGTGYTSLVCWCYLPMRPVWYRLVLSWVPRYCIVVLIFLIYGLIYIHVIKEFKSLSGLFVPHRSNQEQHNDRPTFFSSFKYFYQSVKNNILPKIIIEDETNKSHNKEEDNDDEELQSIPSIEDDLEDSTSTDFIESPLPKSPINNGSNFNEHNLENFKKRQRIIQKQMKSIFVYPFAYCFLWLFPFILQATQFNYEENNGPIYWLNVLGAFMQPFNGTVDSLVFFYRERPWKYTTMKNFEKEHKQRVDNIISNNLQHRVSEGHESIITMATSARIAKNSLSASDGLIDMSNYKTWRRILHKLKLPLYKLPSEKNVARFQEKYIRSKLFKEGHPTTNNNHNHNNHHTLSIPTDITEKYKQRQSYSAGTNQTRSNSHDYSNVLSGDGISEFKSSLGKFSFNKRANSIPLPLTRKSSTVIPLNDNRKRLSEVEDPRAKKTFQSSKDLDQEDGELDFLEFLKRGP</sequence>
<feature type="domain" description="G protein-coupled receptor GPR1/2/3 C-terminal" evidence="8">
    <location>
        <begin position="384"/>
        <end position="459"/>
    </location>
</feature>
<reference evidence="9" key="1">
    <citation type="submission" date="2022-12" db="EMBL/GenBank/DDBJ databases">
        <authorList>
            <person name="Brejova B."/>
        </authorList>
    </citation>
    <scope>NUCLEOTIDE SEQUENCE</scope>
</reference>
<evidence type="ECO:0000256" key="2">
    <source>
        <dbReference type="ARBA" id="ARBA00022692"/>
    </source>
</evidence>
<organism evidence="9 10">
    <name type="scientific">Candida verbasci</name>
    <dbReference type="NCBI Taxonomy" id="1227364"/>
    <lineage>
        <taxon>Eukaryota</taxon>
        <taxon>Fungi</taxon>
        <taxon>Dikarya</taxon>
        <taxon>Ascomycota</taxon>
        <taxon>Saccharomycotina</taxon>
        <taxon>Pichiomycetes</taxon>
        <taxon>Debaryomycetaceae</taxon>
        <taxon>Candida/Lodderomyces clade</taxon>
        <taxon>Candida</taxon>
    </lineage>
</organism>
<feature type="transmembrane region" description="Helical" evidence="6">
    <location>
        <begin position="118"/>
        <end position="137"/>
    </location>
</feature>
<evidence type="ECO:0000259" key="8">
    <source>
        <dbReference type="Pfam" id="PF11970"/>
    </source>
</evidence>
<keyword evidence="4 6" id="KW-0472">Membrane</keyword>
<feature type="compositionally biased region" description="Acidic residues" evidence="5">
    <location>
        <begin position="334"/>
        <end position="355"/>
    </location>
</feature>
<evidence type="ECO:0000256" key="4">
    <source>
        <dbReference type="ARBA" id="ARBA00023136"/>
    </source>
</evidence>
<dbReference type="GO" id="GO:0007189">
    <property type="term" value="P:adenylate cyclase-activating G protein-coupled receptor signaling pathway"/>
    <property type="evidence" value="ECO:0007669"/>
    <property type="project" value="TreeGrafter"/>
</dbReference>
<name>A0A9W4TWZ9_9ASCO</name>
<keyword evidence="3 6" id="KW-1133">Transmembrane helix</keyword>
<dbReference type="Gene3D" id="1.20.1070.10">
    <property type="entry name" value="Rhodopsin 7-helix transmembrane proteins"/>
    <property type="match status" value="1"/>
</dbReference>
<evidence type="ECO:0000256" key="5">
    <source>
        <dbReference type="SAM" id="MobiDB-lite"/>
    </source>
</evidence>
<keyword evidence="2 6" id="KW-0812">Transmembrane</keyword>
<dbReference type="EMBL" id="CANTUO010000005">
    <property type="protein sequence ID" value="CAI5759936.1"/>
    <property type="molecule type" value="Genomic_DNA"/>
</dbReference>
<feature type="compositionally biased region" description="Basic and acidic residues" evidence="5">
    <location>
        <begin position="649"/>
        <end position="660"/>
    </location>
</feature>
<dbReference type="PANTHER" id="PTHR23112">
    <property type="entry name" value="G PROTEIN-COUPLED RECEPTOR 157-RELATED"/>
    <property type="match status" value="1"/>
</dbReference>
<dbReference type="SUPFAM" id="SSF81321">
    <property type="entry name" value="Family A G protein-coupled receptor-like"/>
    <property type="match status" value="1"/>
</dbReference>
<dbReference type="AlphaFoldDB" id="A0A9W4TWZ9"/>
<feature type="transmembrane region" description="Helical" evidence="6">
    <location>
        <begin position="246"/>
        <end position="272"/>
    </location>
</feature>
<feature type="transmembrane region" description="Helical" evidence="6">
    <location>
        <begin position="205"/>
        <end position="226"/>
    </location>
</feature>
<feature type="transmembrane region" description="Helical" evidence="6">
    <location>
        <begin position="428"/>
        <end position="452"/>
    </location>
</feature>
<evidence type="ECO:0000259" key="7">
    <source>
        <dbReference type="Pfam" id="PF11710"/>
    </source>
</evidence>
<dbReference type="Proteomes" id="UP001152885">
    <property type="component" value="Unassembled WGS sequence"/>
</dbReference>
<dbReference type="InterPro" id="IPR023041">
    <property type="entry name" value="Glucose_rcpt_Git3-like_N"/>
</dbReference>
<evidence type="ECO:0000256" key="3">
    <source>
        <dbReference type="ARBA" id="ARBA00022989"/>
    </source>
</evidence>
<evidence type="ECO:0000313" key="9">
    <source>
        <dbReference type="EMBL" id="CAI5759936.1"/>
    </source>
</evidence>
<feature type="region of interest" description="Disordered" evidence="5">
    <location>
        <begin position="649"/>
        <end position="672"/>
    </location>
</feature>
<keyword evidence="10" id="KW-1185">Reference proteome</keyword>
<feature type="transmembrane region" description="Helical" evidence="6">
    <location>
        <begin position="85"/>
        <end position="106"/>
    </location>
</feature>
<feature type="transmembrane region" description="Helical" evidence="6">
    <location>
        <begin position="157"/>
        <end position="184"/>
    </location>
</feature>
<gene>
    <name evidence="9" type="ORF">CANVERA_P4448</name>
</gene>
<feature type="region of interest" description="Disordered" evidence="5">
    <location>
        <begin position="327"/>
        <end position="356"/>
    </location>
</feature>
<feature type="transmembrane region" description="Helical" evidence="6">
    <location>
        <begin position="397"/>
        <end position="416"/>
    </location>
</feature>
<feature type="domain" description="Glucose receptor Git3-like N-terminal" evidence="7">
    <location>
        <begin position="82"/>
        <end position="280"/>
    </location>
</feature>
<dbReference type="GO" id="GO:0004930">
    <property type="term" value="F:G protein-coupled receptor activity"/>
    <property type="evidence" value="ECO:0007669"/>
    <property type="project" value="TreeGrafter"/>
</dbReference>
<dbReference type="OrthoDB" id="5368598at2759"/>
<feature type="region of interest" description="Disordered" evidence="5">
    <location>
        <begin position="583"/>
        <end position="602"/>
    </location>
</feature>
<evidence type="ECO:0000256" key="1">
    <source>
        <dbReference type="ARBA" id="ARBA00004141"/>
    </source>
</evidence>